<evidence type="ECO:0000313" key="2">
    <source>
        <dbReference type="EMBL" id="KZS45021.1"/>
    </source>
</evidence>
<sequence>MQMTFDYNQDLKVKNPPTKQEKQKLNKSISLFTQPVLSFGENEEENGEYGPWIITNKCDRDMLRLADCHYSRARKSIGSSQFTRPGKNLVLRTEIGDAGWVSWYSKKRDDHFKDVIECTFFRNESRYLSSDLVKWAVYASVQRWGIPSEGFITFVKDDAIQSTNPGSNYIHAGFKKVGRTKVRNLTILQLLPNQIEESLHDIRLIHQLFSVRQLIHVALTDGELEEAINIYRLAKTIEAGLREQKSDIARRKLHKWDSFVPNEEPMDFLHHMFTDNWIPEEMLCLFEDENNSEEW</sequence>
<proteinExistence type="predicted"/>
<keyword evidence="3" id="KW-1185">Reference proteome</keyword>
<reference evidence="2" key="1">
    <citation type="journal article" date="2016" name="Genome Announc.">
        <title>Draft genomes of two strains of Paenibacillus glucanolyticus with capability to degrade lignocellulose.</title>
        <authorList>
            <person name="Mathews S.L."/>
            <person name="Pawlak J."/>
            <person name="Grunden A.M."/>
        </authorList>
    </citation>
    <scope>NUCLEOTIDE SEQUENCE [LARGE SCALE GENOMIC DNA]</scope>
    <source>
        <strain evidence="2">SLM1</strain>
    </source>
</reference>
<feature type="region of interest" description="Disordered" evidence="1">
    <location>
        <begin position="1"/>
        <end position="24"/>
    </location>
</feature>
<protein>
    <submittedName>
        <fullName evidence="2">Uncharacterized protein</fullName>
    </submittedName>
</protein>
<dbReference type="AlphaFoldDB" id="A0A163GKK7"/>
<comment type="caution">
    <text evidence="2">The sequence shown here is derived from an EMBL/GenBank/DDBJ whole genome shotgun (WGS) entry which is preliminary data.</text>
</comment>
<evidence type="ECO:0000256" key="1">
    <source>
        <dbReference type="SAM" id="MobiDB-lite"/>
    </source>
</evidence>
<evidence type="ECO:0000313" key="3">
    <source>
        <dbReference type="Proteomes" id="UP000076796"/>
    </source>
</evidence>
<name>A0A163GKK7_9BACL</name>
<gene>
    <name evidence="2" type="ORF">AWU65_03300</name>
</gene>
<dbReference type="Proteomes" id="UP000076796">
    <property type="component" value="Unassembled WGS sequence"/>
</dbReference>
<organism evidence="2 3">
    <name type="scientific">Paenibacillus glucanolyticus</name>
    <dbReference type="NCBI Taxonomy" id="59843"/>
    <lineage>
        <taxon>Bacteria</taxon>
        <taxon>Bacillati</taxon>
        <taxon>Bacillota</taxon>
        <taxon>Bacilli</taxon>
        <taxon>Bacillales</taxon>
        <taxon>Paenibacillaceae</taxon>
        <taxon>Paenibacillus</taxon>
    </lineage>
</organism>
<dbReference type="OrthoDB" id="8447034at2"/>
<accession>A0A163GKK7</accession>
<dbReference type="EMBL" id="LWMH01000001">
    <property type="protein sequence ID" value="KZS45021.1"/>
    <property type="molecule type" value="Genomic_DNA"/>
</dbReference>
<dbReference type="RefSeq" id="WP_063477525.1">
    <property type="nucleotide sequence ID" value="NZ_JBCMWP010000019.1"/>
</dbReference>
<feature type="compositionally biased region" description="Basic and acidic residues" evidence="1">
    <location>
        <begin position="9"/>
        <end position="24"/>
    </location>
</feature>